<dbReference type="EMBL" id="JAERQJ010000001">
    <property type="protein sequence ID" value="MBL0682390.1"/>
    <property type="molecule type" value="Genomic_DNA"/>
</dbReference>
<keyword evidence="2" id="KW-0238">DNA-binding</keyword>
<evidence type="ECO:0000256" key="2">
    <source>
        <dbReference type="ARBA" id="ARBA00023125"/>
    </source>
</evidence>
<protein>
    <submittedName>
        <fullName evidence="6">Helix-turn-helix domain-containing protein</fullName>
    </submittedName>
</protein>
<dbReference type="InterPro" id="IPR011990">
    <property type="entry name" value="TPR-like_helical_dom_sf"/>
</dbReference>
<dbReference type="GO" id="GO:0043565">
    <property type="term" value="F:sequence-specific DNA binding"/>
    <property type="evidence" value="ECO:0007669"/>
    <property type="project" value="InterPro"/>
</dbReference>
<dbReference type="Pfam" id="PF12833">
    <property type="entry name" value="HTH_18"/>
    <property type="match status" value="1"/>
</dbReference>
<evidence type="ECO:0000259" key="5">
    <source>
        <dbReference type="PROSITE" id="PS01124"/>
    </source>
</evidence>
<dbReference type="GO" id="GO:0003700">
    <property type="term" value="F:DNA-binding transcription factor activity"/>
    <property type="evidence" value="ECO:0007669"/>
    <property type="project" value="InterPro"/>
</dbReference>
<evidence type="ECO:0000313" key="6">
    <source>
        <dbReference type="EMBL" id="MBL0682390.1"/>
    </source>
</evidence>
<gene>
    <name evidence="6" type="ORF">JJQ60_02565</name>
</gene>
<feature type="transmembrane region" description="Helical" evidence="4">
    <location>
        <begin position="397"/>
        <end position="416"/>
    </location>
</feature>
<dbReference type="SMART" id="SM00342">
    <property type="entry name" value="HTH_ARAC"/>
    <property type="match status" value="1"/>
</dbReference>
<keyword evidence="7" id="KW-1185">Reference proteome</keyword>
<evidence type="ECO:0000313" key="7">
    <source>
        <dbReference type="Proteomes" id="UP000651057"/>
    </source>
</evidence>
<dbReference type="InterPro" id="IPR009057">
    <property type="entry name" value="Homeodomain-like_sf"/>
</dbReference>
<dbReference type="SUPFAM" id="SSF48452">
    <property type="entry name" value="TPR-like"/>
    <property type="match status" value="2"/>
</dbReference>
<dbReference type="Gene3D" id="1.25.40.10">
    <property type="entry name" value="Tetratricopeptide repeat domain"/>
    <property type="match status" value="2"/>
</dbReference>
<dbReference type="RefSeq" id="WP_201916369.1">
    <property type="nucleotide sequence ID" value="NZ_BAABAX010000001.1"/>
</dbReference>
<accession>A0A937D6S1</accession>
<organism evidence="6 7">
    <name type="scientific">Aquimarina mytili</name>
    <dbReference type="NCBI Taxonomy" id="874423"/>
    <lineage>
        <taxon>Bacteria</taxon>
        <taxon>Pseudomonadati</taxon>
        <taxon>Bacteroidota</taxon>
        <taxon>Flavobacteriia</taxon>
        <taxon>Flavobacteriales</taxon>
        <taxon>Flavobacteriaceae</taxon>
        <taxon>Aquimarina</taxon>
    </lineage>
</organism>
<dbReference type="PANTHER" id="PTHR43280:SF2">
    <property type="entry name" value="HTH-TYPE TRANSCRIPTIONAL REGULATOR EXSA"/>
    <property type="match status" value="1"/>
</dbReference>
<dbReference type="PROSITE" id="PS01124">
    <property type="entry name" value="HTH_ARAC_FAMILY_2"/>
    <property type="match status" value="1"/>
</dbReference>
<evidence type="ECO:0000256" key="1">
    <source>
        <dbReference type="ARBA" id="ARBA00023015"/>
    </source>
</evidence>
<keyword evidence="4" id="KW-0472">Membrane</keyword>
<sequence>MSYTILFSCSRNHYYKHLFLLFLLLCNSLKIVAFQTPTDSLLTKEYTYLKKMVYQNAKDSSKAFKYAQTYLYKAKKAIDTLEIVNGFYYHSGIIQDKELTEKYVDSMILFSKNLKTKFYPALAYYNKGKIEHNKGRFKNALGLYLKTNESAKEVENIHLFYASKKNIGILKSRIGEHKTALTELRECQHYYSKFKKSKPMTYLSTLFALSDAYNLNKKLDSATIINTIGYNESVMLGKEDFKYYFTLNEGINLFDKKKYTNARDSLSIAIEEFKINEDRANLSMAYFYFGKTLTVLGEEKEAITAHIKVDDIFQEISRIMPNNRENYEILINYYKKLDDKDNQLKYIKQLITVDSVLHTNYKHLIKTVVQDYDTPRLLSEKQEIIDNLETGKQHSNTIISILIILSFILLSLWLINRQRQKQYKRRFEELYHKQPINKENKKQPELLKKKAKLAIPEEIIKDILAKLTDFENNLGFIEPYLSINTLAKRFGTNTKYLSKIINTYKKKPFNQYINDLRIEQSITKLKTDSKFRNYTIKAIAQEIGFNTTDAFSKAFYKLNGIHPSYFIKELEKQLQTTQNQR</sequence>
<dbReference type="AlphaFoldDB" id="A0A937D6S1"/>
<dbReference type="SUPFAM" id="SSF46689">
    <property type="entry name" value="Homeodomain-like"/>
    <property type="match status" value="1"/>
</dbReference>
<reference evidence="6" key="1">
    <citation type="submission" date="2021-01" db="EMBL/GenBank/DDBJ databases">
        <authorList>
            <person name="Zhong Y.L."/>
        </authorList>
    </citation>
    <scope>NUCLEOTIDE SEQUENCE</scope>
    <source>
        <strain evidence="6">KCTC 23302</strain>
    </source>
</reference>
<proteinExistence type="predicted"/>
<keyword evidence="4" id="KW-0812">Transmembrane</keyword>
<feature type="domain" description="HTH araC/xylS-type" evidence="5">
    <location>
        <begin position="457"/>
        <end position="569"/>
    </location>
</feature>
<dbReference type="PANTHER" id="PTHR43280">
    <property type="entry name" value="ARAC-FAMILY TRANSCRIPTIONAL REGULATOR"/>
    <property type="match status" value="1"/>
</dbReference>
<dbReference type="InterPro" id="IPR018060">
    <property type="entry name" value="HTH_AraC"/>
</dbReference>
<keyword evidence="4" id="KW-1133">Transmembrane helix</keyword>
<comment type="caution">
    <text evidence="6">The sequence shown here is derived from an EMBL/GenBank/DDBJ whole genome shotgun (WGS) entry which is preliminary data.</text>
</comment>
<name>A0A937D6S1_9FLAO</name>
<dbReference type="Proteomes" id="UP000651057">
    <property type="component" value="Unassembled WGS sequence"/>
</dbReference>
<keyword evidence="1" id="KW-0805">Transcription regulation</keyword>
<evidence type="ECO:0000256" key="3">
    <source>
        <dbReference type="ARBA" id="ARBA00023163"/>
    </source>
</evidence>
<dbReference type="Gene3D" id="1.10.10.60">
    <property type="entry name" value="Homeodomain-like"/>
    <property type="match status" value="2"/>
</dbReference>
<keyword evidence="3" id="KW-0804">Transcription</keyword>
<evidence type="ECO:0000256" key="4">
    <source>
        <dbReference type="SAM" id="Phobius"/>
    </source>
</evidence>